<protein>
    <submittedName>
        <fullName evidence="3">Uncharacterized protein LOC106058266</fullName>
    </submittedName>
</protein>
<keyword evidence="2" id="KW-1185">Reference proteome</keyword>
<evidence type="ECO:0000313" key="3">
    <source>
        <dbReference type="RefSeq" id="XP_055892518.1"/>
    </source>
</evidence>
<name>A0A9W3AZ74_BIOGL</name>
<dbReference type="RefSeq" id="XP_055892518.1">
    <property type="nucleotide sequence ID" value="XM_056036543.1"/>
</dbReference>
<evidence type="ECO:0000313" key="2">
    <source>
        <dbReference type="Proteomes" id="UP001165740"/>
    </source>
</evidence>
<evidence type="ECO:0000256" key="1">
    <source>
        <dbReference type="SAM" id="Coils"/>
    </source>
</evidence>
<organism evidence="2 3">
    <name type="scientific">Biomphalaria glabrata</name>
    <name type="common">Bloodfluke planorb</name>
    <name type="synonym">Freshwater snail</name>
    <dbReference type="NCBI Taxonomy" id="6526"/>
    <lineage>
        <taxon>Eukaryota</taxon>
        <taxon>Metazoa</taxon>
        <taxon>Spiralia</taxon>
        <taxon>Lophotrochozoa</taxon>
        <taxon>Mollusca</taxon>
        <taxon>Gastropoda</taxon>
        <taxon>Heterobranchia</taxon>
        <taxon>Euthyneura</taxon>
        <taxon>Panpulmonata</taxon>
        <taxon>Hygrophila</taxon>
        <taxon>Lymnaeoidea</taxon>
        <taxon>Planorbidae</taxon>
        <taxon>Biomphalaria</taxon>
    </lineage>
</organism>
<accession>A0A9W3AZ74</accession>
<sequence>MKDFDWISEKERMEMAVAEKRKKELEELEAKLSLDELPKIEAEKERKEMALAEKKRLALEAIRLEEERLMARYKDVFEKIKANQMGDFHWISLKMRSEMALLEEKRQEIETGKKKETERKKKRKMRKRDVEYGLFELDRRLLEGTGVEHPAVPK</sequence>
<proteinExistence type="predicted"/>
<feature type="coiled-coil region" evidence="1">
    <location>
        <begin position="8"/>
        <end position="67"/>
    </location>
</feature>
<gene>
    <name evidence="3" type="primary">LOC106058266</name>
</gene>
<dbReference type="GeneID" id="106058266"/>
<keyword evidence="1" id="KW-0175">Coiled coil</keyword>
<dbReference type="Proteomes" id="UP001165740">
    <property type="component" value="Chromosome 7"/>
</dbReference>
<dbReference type="AlphaFoldDB" id="A0A9W3AZ74"/>
<reference evidence="3" key="1">
    <citation type="submission" date="2025-08" db="UniProtKB">
        <authorList>
            <consortium name="RefSeq"/>
        </authorList>
    </citation>
    <scope>IDENTIFICATION</scope>
</reference>